<dbReference type="EMBL" id="BRYB01006008">
    <property type="protein sequence ID" value="GMI31923.1"/>
    <property type="molecule type" value="Genomic_DNA"/>
</dbReference>
<dbReference type="Pfam" id="PF08059">
    <property type="entry name" value="SEP"/>
    <property type="match status" value="1"/>
</dbReference>
<feature type="compositionally biased region" description="Gly residues" evidence="1">
    <location>
        <begin position="24"/>
        <end position="37"/>
    </location>
</feature>
<comment type="caution">
    <text evidence="3">The sequence shown here is derived from an EMBL/GenBank/DDBJ whole genome shotgun (WGS) entry which is preliminary data.</text>
</comment>
<dbReference type="SUPFAM" id="SSF102848">
    <property type="entry name" value="NSFL1 (p97 ATPase) cofactor p47, SEP domain"/>
    <property type="match status" value="1"/>
</dbReference>
<evidence type="ECO:0000313" key="3">
    <source>
        <dbReference type="EMBL" id="GMI31923.1"/>
    </source>
</evidence>
<dbReference type="Proteomes" id="UP001165060">
    <property type="component" value="Unassembled WGS sequence"/>
</dbReference>
<evidence type="ECO:0000259" key="2">
    <source>
        <dbReference type="PROSITE" id="PS51399"/>
    </source>
</evidence>
<dbReference type="InterPro" id="IPR012989">
    <property type="entry name" value="SEP_domain"/>
</dbReference>
<dbReference type="PANTHER" id="PTHR23333">
    <property type="entry name" value="UBX DOMAIN CONTAINING PROTEIN"/>
    <property type="match status" value="1"/>
</dbReference>
<proteinExistence type="predicted"/>
<dbReference type="InterPro" id="IPR036241">
    <property type="entry name" value="NSFL1C_SEP_dom_sf"/>
</dbReference>
<organism evidence="3 4">
    <name type="scientific">Tetraparma gracilis</name>
    <dbReference type="NCBI Taxonomy" id="2962635"/>
    <lineage>
        <taxon>Eukaryota</taxon>
        <taxon>Sar</taxon>
        <taxon>Stramenopiles</taxon>
        <taxon>Ochrophyta</taxon>
        <taxon>Bolidophyceae</taxon>
        <taxon>Parmales</taxon>
        <taxon>Triparmaceae</taxon>
        <taxon>Tetraparma</taxon>
    </lineage>
</organism>
<evidence type="ECO:0000256" key="1">
    <source>
        <dbReference type="SAM" id="MobiDB-lite"/>
    </source>
</evidence>
<accession>A0ABQ6MT48</accession>
<evidence type="ECO:0000313" key="4">
    <source>
        <dbReference type="Proteomes" id="UP001165060"/>
    </source>
</evidence>
<sequence length="193" mass="19349">MSNIHGLHSNSHDSDEEKETRYVGGAGGSDGRSGGSGLAVLPNDGDAPGGGGAFESMISNARADAESEGGPMPSAAECTRKITMYKSGFTVDDGEYRDLKDPANVPFLTALSSGRVPPEFVPEGGPPAGGINIHLEDKRAEEYVAPAYVAFGGGGNSLAAEGGSTEGLVASAAGDGVVEAPVVDEGQPTAAIQ</sequence>
<feature type="domain" description="SEP" evidence="2">
    <location>
        <begin position="77"/>
        <end position="144"/>
    </location>
</feature>
<dbReference type="PANTHER" id="PTHR23333:SF20">
    <property type="entry name" value="NSFL1 COFACTOR P47"/>
    <property type="match status" value="1"/>
</dbReference>
<feature type="non-terminal residue" evidence="3">
    <location>
        <position position="193"/>
    </location>
</feature>
<feature type="region of interest" description="Disordered" evidence="1">
    <location>
        <begin position="1"/>
        <end position="55"/>
    </location>
</feature>
<feature type="compositionally biased region" description="Basic and acidic residues" evidence="1">
    <location>
        <begin position="10"/>
        <end position="21"/>
    </location>
</feature>
<gene>
    <name evidence="3" type="ORF">TeGR_g6501</name>
</gene>
<dbReference type="PROSITE" id="PS51399">
    <property type="entry name" value="SEP"/>
    <property type="match status" value="1"/>
</dbReference>
<dbReference type="SMART" id="SM00553">
    <property type="entry name" value="SEP"/>
    <property type="match status" value="1"/>
</dbReference>
<name>A0ABQ6MT48_9STRA</name>
<dbReference type="Gene3D" id="3.30.420.210">
    <property type="entry name" value="SEP domain"/>
    <property type="match status" value="1"/>
</dbReference>
<reference evidence="3 4" key="1">
    <citation type="journal article" date="2023" name="Commun. Biol.">
        <title>Genome analysis of Parmales, the sister group of diatoms, reveals the evolutionary specialization of diatoms from phago-mixotrophs to photoautotrophs.</title>
        <authorList>
            <person name="Ban H."/>
            <person name="Sato S."/>
            <person name="Yoshikawa S."/>
            <person name="Yamada K."/>
            <person name="Nakamura Y."/>
            <person name="Ichinomiya M."/>
            <person name="Sato N."/>
            <person name="Blanc-Mathieu R."/>
            <person name="Endo H."/>
            <person name="Kuwata A."/>
            <person name="Ogata H."/>
        </authorList>
    </citation>
    <scope>NUCLEOTIDE SEQUENCE [LARGE SCALE GENOMIC DNA]</scope>
</reference>
<protein>
    <recommendedName>
        <fullName evidence="2">SEP domain-containing protein</fullName>
    </recommendedName>
</protein>
<keyword evidence="4" id="KW-1185">Reference proteome</keyword>